<keyword evidence="1" id="KW-0805">Transcription regulation</keyword>
<dbReference type="PROSITE" id="PS00041">
    <property type="entry name" value="HTH_ARAC_FAMILY_1"/>
    <property type="match status" value="1"/>
</dbReference>
<evidence type="ECO:0000256" key="2">
    <source>
        <dbReference type="ARBA" id="ARBA00023125"/>
    </source>
</evidence>
<dbReference type="PANTHER" id="PTHR43280">
    <property type="entry name" value="ARAC-FAMILY TRANSCRIPTIONAL REGULATOR"/>
    <property type="match status" value="1"/>
</dbReference>
<dbReference type="GO" id="GO:0003700">
    <property type="term" value="F:DNA-binding transcription factor activity"/>
    <property type="evidence" value="ECO:0007669"/>
    <property type="project" value="InterPro"/>
</dbReference>
<dbReference type="RefSeq" id="WP_099516898.1">
    <property type="nucleotide sequence ID" value="NZ_CP016808.1"/>
</dbReference>
<feature type="domain" description="HTH araC/xylS-type" evidence="4">
    <location>
        <begin position="315"/>
        <end position="413"/>
    </location>
</feature>
<gene>
    <name evidence="5" type="ORF">BBD42_02725</name>
</gene>
<evidence type="ECO:0000256" key="3">
    <source>
        <dbReference type="ARBA" id="ARBA00023163"/>
    </source>
</evidence>
<dbReference type="Gene3D" id="1.10.10.60">
    <property type="entry name" value="Homeodomain-like"/>
    <property type="match status" value="2"/>
</dbReference>
<organism evidence="5">
    <name type="scientific">Paenibacillus sp. BIHB 4019</name>
    <dbReference type="NCBI Taxonomy" id="1870819"/>
    <lineage>
        <taxon>Bacteria</taxon>
        <taxon>Bacillati</taxon>
        <taxon>Bacillota</taxon>
        <taxon>Bacilli</taxon>
        <taxon>Bacillales</taxon>
        <taxon>Paenibacillaceae</taxon>
        <taxon>Paenibacillus</taxon>
    </lineage>
</organism>
<dbReference type="PROSITE" id="PS01124">
    <property type="entry name" value="HTH_ARAC_FAMILY_2"/>
    <property type="match status" value="1"/>
</dbReference>
<evidence type="ECO:0000313" key="5">
    <source>
        <dbReference type="EMBL" id="ANY65498.1"/>
    </source>
</evidence>
<dbReference type="PANTHER" id="PTHR43280:SF34">
    <property type="entry name" value="ARAC-FAMILY TRANSCRIPTIONAL REGULATOR"/>
    <property type="match status" value="1"/>
</dbReference>
<dbReference type="SUPFAM" id="SSF46689">
    <property type="entry name" value="Homeodomain-like"/>
    <property type="match status" value="2"/>
</dbReference>
<reference evidence="5" key="1">
    <citation type="submission" date="2016-08" db="EMBL/GenBank/DDBJ databases">
        <title>Complete Genome Seqeunce of Paenibacillus sp. BIHB 4019 from tea rhizoplane.</title>
        <authorList>
            <person name="Thakur R."/>
            <person name="Swarnkar M.K."/>
            <person name="Gulati A."/>
        </authorList>
    </citation>
    <scope>NUCLEOTIDE SEQUENCE [LARGE SCALE GENOMIC DNA]</scope>
    <source>
        <strain evidence="5">BIHB4019</strain>
    </source>
</reference>
<name>A0A1B2DCR3_9BACL</name>
<dbReference type="GO" id="GO:0043565">
    <property type="term" value="F:sequence-specific DNA binding"/>
    <property type="evidence" value="ECO:0007669"/>
    <property type="project" value="InterPro"/>
</dbReference>
<evidence type="ECO:0000259" key="4">
    <source>
        <dbReference type="PROSITE" id="PS01124"/>
    </source>
</evidence>
<sequence>MSKVRAADHERIAYICRLIYDAYKMPVCYIKSDGVLESEFLSSIKSHPLLKDRTAFLQKLYHEGNAAPFPILETTAFSERYIGLHVLEEDEHQGTIIIGPVISLAPSEATIGCMLHDYQLPSNYQEEFLDYYKSLRVVNDKQVINLSLLAYFLLYNRRLDQQSIIDRSHSSLPYDAVEVESEVHNSLFKKRMENTFYMDYVQECYTWDLLQAGDKKKLIEHLDNFPIGGSGILSKKSYKRSQKNLAIVCIAIAARRAIESGLHTEIAYTMSDYYIQQVEETNDTTQPWKIMKDCCIAFFDKINLYKTSSNSKSVQLCKEYIFSYIFKEITIAELANQLNLNPVYLSQLFKKETGTPLGTYIQQQKIEEAKKMLLHSQHSISSISSSLNFNDQSYFTTVFKRLTGQTPSQFRNRSNPANNQLA</sequence>
<dbReference type="PRINTS" id="PR00032">
    <property type="entry name" value="HTHARAC"/>
</dbReference>
<dbReference type="InterPro" id="IPR018062">
    <property type="entry name" value="HTH_AraC-typ_CS"/>
</dbReference>
<accession>A0A1B2DCR3</accession>
<keyword evidence="3" id="KW-0804">Transcription</keyword>
<dbReference type="Pfam" id="PF12833">
    <property type="entry name" value="HTH_18"/>
    <property type="match status" value="1"/>
</dbReference>
<dbReference type="EMBL" id="CP016808">
    <property type="protein sequence ID" value="ANY65498.1"/>
    <property type="molecule type" value="Genomic_DNA"/>
</dbReference>
<keyword evidence="2" id="KW-0238">DNA-binding</keyword>
<protein>
    <recommendedName>
        <fullName evidence="4">HTH araC/xylS-type domain-containing protein</fullName>
    </recommendedName>
</protein>
<dbReference type="AlphaFoldDB" id="A0A1B2DCR3"/>
<dbReference type="SMART" id="SM00342">
    <property type="entry name" value="HTH_ARAC"/>
    <property type="match status" value="1"/>
</dbReference>
<proteinExistence type="predicted"/>
<dbReference type="InterPro" id="IPR020449">
    <property type="entry name" value="Tscrpt_reg_AraC-type_HTH"/>
</dbReference>
<evidence type="ECO:0000256" key="1">
    <source>
        <dbReference type="ARBA" id="ARBA00023015"/>
    </source>
</evidence>
<dbReference type="InterPro" id="IPR018060">
    <property type="entry name" value="HTH_AraC"/>
</dbReference>
<dbReference type="InterPro" id="IPR009057">
    <property type="entry name" value="Homeodomain-like_sf"/>
</dbReference>